<evidence type="ECO:0000256" key="3">
    <source>
        <dbReference type="SAM" id="SignalP"/>
    </source>
</evidence>
<dbReference type="Proteomes" id="UP000283543">
    <property type="component" value="Unassembled WGS sequence"/>
</dbReference>
<name>A0A397ANT6_APHAT</name>
<dbReference type="EMBL" id="QUTF01025060">
    <property type="protein sequence ID" value="RHY84080.1"/>
    <property type="molecule type" value="Genomic_DNA"/>
</dbReference>
<feature type="signal peptide" evidence="3">
    <location>
        <begin position="1"/>
        <end position="18"/>
    </location>
</feature>
<evidence type="ECO:0000256" key="2">
    <source>
        <dbReference type="SAM" id="Phobius"/>
    </source>
</evidence>
<comment type="caution">
    <text evidence="4">The sequence shown here is derived from an EMBL/GenBank/DDBJ whole genome shotgun (WGS) entry which is preliminary data.</text>
</comment>
<keyword evidence="2" id="KW-1133">Transmembrane helix</keyword>
<keyword evidence="3" id="KW-0732">Signal</keyword>
<dbReference type="Proteomes" id="UP000265427">
    <property type="component" value="Unassembled WGS sequence"/>
</dbReference>
<evidence type="ECO:0000313" key="13">
    <source>
        <dbReference type="Proteomes" id="UP000286510"/>
    </source>
</evidence>
<dbReference type="Proteomes" id="UP000266239">
    <property type="component" value="Unassembled WGS sequence"/>
</dbReference>
<dbReference type="AlphaFoldDB" id="A0A397ANT6"/>
<keyword evidence="2" id="KW-0472">Membrane</keyword>
<organism evidence="4 9">
    <name type="scientific">Aphanomyces astaci</name>
    <name type="common">Crayfish plague agent</name>
    <dbReference type="NCBI Taxonomy" id="112090"/>
    <lineage>
        <taxon>Eukaryota</taxon>
        <taxon>Sar</taxon>
        <taxon>Stramenopiles</taxon>
        <taxon>Oomycota</taxon>
        <taxon>Saprolegniomycetes</taxon>
        <taxon>Saprolegniales</taxon>
        <taxon>Verrucalvaceae</taxon>
        <taxon>Aphanomyces</taxon>
    </lineage>
</organism>
<protein>
    <submittedName>
        <fullName evidence="4">Uncharacterized protein</fullName>
    </submittedName>
</protein>
<dbReference type="Proteomes" id="UP000286510">
    <property type="component" value="Unassembled WGS sequence"/>
</dbReference>
<evidence type="ECO:0000313" key="9">
    <source>
        <dbReference type="Proteomes" id="UP000265427"/>
    </source>
</evidence>
<dbReference type="EMBL" id="QUTB01007393">
    <property type="protein sequence ID" value="RHY46142.1"/>
    <property type="molecule type" value="Genomic_DNA"/>
</dbReference>
<keyword evidence="2" id="KW-0812">Transmembrane</keyword>
<sequence>MKITAFVLAATCIVGITAVAPPLPPQDIHNHTRFNDTDFPPGPSPRRHNDTLCDGNHTKPTGNSTFIHHPHGEIHHRPRNGAKNATGPLGNHSNDVLPPRPLHGDKPPQDKLPNGTRAPLSTPATTITTTSLDASVTGVQTGTSGGVGSVTMSLVALVIVGVSAFLV</sequence>
<dbReference type="EMBL" id="QUSZ01005865">
    <property type="protein sequence ID" value="RHY07925.1"/>
    <property type="molecule type" value="Genomic_DNA"/>
</dbReference>
<evidence type="ECO:0000313" key="12">
    <source>
        <dbReference type="Proteomes" id="UP000283543"/>
    </source>
</evidence>
<evidence type="ECO:0000313" key="11">
    <source>
        <dbReference type="Proteomes" id="UP000266239"/>
    </source>
</evidence>
<evidence type="ECO:0000313" key="6">
    <source>
        <dbReference type="EMBL" id="RHY46142.1"/>
    </source>
</evidence>
<evidence type="ECO:0000313" key="10">
    <source>
        <dbReference type="Proteomes" id="UP000265716"/>
    </source>
</evidence>
<evidence type="ECO:0000313" key="4">
    <source>
        <dbReference type="EMBL" id="RHY07925.1"/>
    </source>
</evidence>
<feature type="transmembrane region" description="Helical" evidence="2">
    <location>
        <begin position="146"/>
        <end position="166"/>
    </location>
</feature>
<evidence type="ECO:0000313" key="7">
    <source>
        <dbReference type="EMBL" id="RHY52381.1"/>
    </source>
</evidence>
<feature type="region of interest" description="Disordered" evidence="1">
    <location>
        <begin position="28"/>
        <end position="123"/>
    </location>
</feature>
<evidence type="ECO:0000313" key="8">
    <source>
        <dbReference type="EMBL" id="RHY84080.1"/>
    </source>
</evidence>
<accession>A0A397ANT6</accession>
<dbReference type="EMBL" id="QUTA01006132">
    <property type="protein sequence ID" value="RHY12588.1"/>
    <property type="molecule type" value="Genomic_DNA"/>
</dbReference>
<evidence type="ECO:0000313" key="5">
    <source>
        <dbReference type="EMBL" id="RHY12588.1"/>
    </source>
</evidence>
<dbReference type="Proteomes" id="UP000265716">
    <property type="component" value="Unassembled WGS sequence"/>
</dbReference>
<reference evidence="9 10" key="1">
    <citation type="submission" date="2018-08" db="EMBL/GenBank/DDBJ databases">
        <title>Aphanomyces genome sequencing and annotation.</title>
        <authorList>
            <person name="Minardi D."/>
            <person name="Oidtmann B."/>
            <person name="Van Der Giezen M."/>
            <person name="Studholme D.J."/>
        </authorList>
    </citation>
    <scope>NUCLEOTIDE SEQUENCE [LARGE SCALE GENOMIC DNA]</scope>
    <source>
        <strain evidence="8 13">FDL457</strain>
        <strain evidence="4 9">Kv</strain>
        <strain evidence="7 10">SA</strain>
        <strain evidence="6 12">Si</strain>
        <strain evidence="5 11">Yx</strain>
    </source>
</reference>
<dbReference type="VEuPathDB" id="FungiDB:H257_11966"/>
<feature type="chain" id="PRO_5036074284" evidence="3">
    <location>
        <begin position="19"/>
        <end position="167"/>
    </location>
</feature>
<dbReference type="EMBL" id="QUTC01006385">
    <property type="protein sequence ID" value="RHY52381.1"/>
    <property type="molecule type" value="Genomic_DNA"/>
</dbReference>
<evidence type="ECO:0000256" key="1">
    <source>
        <dbReference type="SAM" id="MobiDB-lite"/>
    </source>
</evidence>
<gene>
    <name evidence="5" type="ORF">DYB25_008020</name>
    <name evidence="8" type="ORF">DYB26_001423</name>
    <name evidence="6" type="ORF">DYB34_005784</name>
    <name evidence="4" type="ORF">DYB36_005006</name>
    <name evidence="7" type="ORF">DYB38_002636</name>
</gene>
<proteinExistence type="predicted"/>